<dbReference type="InterPro" id="IPR044838">
    <property type="entry name" value="EGY1-like"/>
</dbReference>
<comment type="similarity">
    <text evidence="3">Belongs to the peptidase M50B family.</text>
</comment>
<dbReference type="eggNOG" id="COG0750">
    <property type="taxonomic scope" value="Bacteria"/>
</dbReference>
<gene>
    <name evidence="13" type="ORF">M23134_04868</name>
</gene>
<evidence type="ECO:0000259" key="12">
    <source>
        <dbReference type="Pfam" id="PF02163"/>
    </source>
</evidence>
<keyword evidence="4" id="KW-0645">Protease</keyword>
<comment type="cofactor">
    <cofactor evidence="1">
        <name>Zn(2+)</name>
        <dbReference type="ChEBI" id="CHEBI:29105"/>
    </cofactor>
</comment>
<feature type="transmembrane region" description="Helical" evidence="11">
    <location>
        <begin position="86"/>
        <end position="105"/>
    </location>
</feature>
<proteinExistence type="inferred from homology"/>
<feature type="region of interest" description="Disordered" evidence="10">
    <location>
        <begin position="367"/>
        <end position="391"/>
    </location>
</feature>
<feature type="transmembrane region" description="Helical" evidence="11">
    <location>
        <begin position="262"/>
        <end position="279"/>
    </location>
</feature>
<dbReference type="EMBL" id="AAWS01000044">
    <property type="protein sequence ID" value="EAY25694.1"/>
    <property type="molecule type" value="Genomic_DNA"/>
</dbReference>
<evidence type="ECO:0000256" key="8">
    <source>
        <dbReference type="ARBA" id="ARBA00022989"/>
    </source>
</evidence>
<evidence type="ECO:0000256" key="9">
    <source>
        <dbReference type="ARBA" id="ARBA00023136"/>
    </source>
</evidence>
<reference evidence="13 14" key="1">
    <citation type="submission" date="2007-01" db="EMBL/GenBank/DDBJ databases">
        <authorList>
            <person name="Haygood M."/>
            <person name="Podell S."/>
            <person name="Anderson C."/>
            <person name="Hopkinson B."/>
            <person name="Roe K."/>
            <person name="Barbeau K."/>
            <person name="Gaasterland T."/>
            <person name="Ferriera S."/>
            <person name="Johnson J."/>
            <person name="Kravitz S."/>
            <person name="Beeson K."/>
            <person name="Sutton G."/>
            <person name="Rogers Y.-H."/>
            <person name="Friedman R."/>
            <person name="Frazier M."/>
            <person name="Venter J.C."/>
        </authorList>
    </citation>
    <scope>NUCLEOTIDE SEQUENCE [LARGE SCALE GENOMIC DNA]</scope>
    <source>
        <strain evidence="13 14">ATCC 23134</strain>
    </source>
</reference>
<feature type="compositionally biased region" description="Basic and acidic residues" evidence="10">
    <location>
        <begin position="367"/>
        <end position="382"/>
    </location>
</feature>
<dbReference type="RefSeq" id="WP_002702209.1">
    <property type="nucleotide sequence ID" value="NZ_AAWS01000044.1"/>
</dbReference>
<dbReference type="AlphaFoldDB" id="A1ZV38"/>
<keyword evidence="14" id="KW-1185">Reference proteome</keyword>
<evidence type="ECO:0000256" key="6">
    <source>
        <dbReference type="ARBA" id="ARBA00022801"/>
    </source>
</evidence>
<dbReference type="Proteomes" id="UP000004095">
    <property type="component" value="Unassembled WGS sequence"/>
</dbReference>
<keyword evidence="7" id="KW-0809">Transit peptide</keyword>
<evidence type="ECO:0000313" key="13">
    <source>
        <dbReference type="EMBL" id="EAY25694.1"/>
    </source>
</evidence>
<dbReference type="Pfam" id="PF02163">
    <property type="entry name" value="Peptidase_M50"/>
    <property type="match status" value="1"/>
</dbReference>
<evidence type="ECO:0000256" key="7">
    <source>
        <dbReference type="ARBA" id="ARBA00022946"/>
    </source>
</evidence>
<dbReference type="GO" id="GO:0006508">
    <property type="term" value="P:proteolysis"/>
    <property type="evidence" value="ECO:0007669"/>
    <property type="project" value="UniProtKB-KW"/>
</dbReference>
<dbReference type="InterPro" id="IPR008915">
    <property type="entry name" value="Peptidase_M50"/>
</dbReference>
<keyword evidence="9 11" id="KW-0472">Membrane</keyword>
<accession>A1ZV38</accession>
<dbReference type="PANTHER" id="PTHR31412">
    <property type="entry name" value="ZINC METALLOPROTEASE EGY1"/>
    <property type="match status" value="1"/>
</dbReference>
<feature type="transmembrane region" description="Helical" evidence="11">
    <location>
        <begin position="313"/>
        <end position="334"/>
    </location>
</feature>
<comment type="caution">
    <text evidence="13">The sequence shown here is derived from an EMBL/GenBank/DDBJ whole genome shotgun (WGS) entry which is preliminary data.</text>
</comment>
<sequence length="391" mass="44509">MRNKIKVYSIHLILFIITLITTTLAGAEWTYGRLVFDDKEAIDWLTQEKFLQGFAFSLPFLGFLTVHEFGHYLTARWHKVKVSLPFYIPMWLGFSFSIGTMGAFIKIKEDLQSRKLFFDIGIAGPLAGFIVALGVLIYGFTHLPPPEYLQAILAQQPQMPQGQNTEYLVVGSNLLFTLLEVTLADPNLVPSHYNMIHYPLLMAGFFGLFFTALNLLPIGQLDGGHVLYALIGYKNHQRAALVFFLGFVFYAGLGFFSPHQPLSWLAWSPAYLLFLYIVFSKATHGFRNILLLAMSVFTAQFLFAFFFPEVKGYLGWLVFSFLLGRVLGIYHPPALEDRPLNLPRRVLGWFTLLIFVLCFSPQPLQVERKPEGAKPTPLEKKIQQNQLLKKP</sequence>
<dbReference type="OrthoDB" id="921763at2"/>
<evidence type="ECO:0000256" key="11">
    <source>
        <dbReference type="SAM" id="Phobius"/>
    </source>
</evidence>
<organism evidence="13 14">
    <name type="scientific">Microscilla marina ATCC 23134</name>
    <dbReference type="NCBI Taxonomy" id="313606"/>
    <lineage>
        <taxon>Bacteria</taxon>
        <taxon>Pseudomonadati</taxon>
        <taxon>Bacteroidota</taxon>
        <taxon>Cytophagia</taxon>
        <taxon>Cytophagales</taxon>
        <taxon>Microscillaceae</taxon>
        <taxon>Microscilla</taxon>
    </lineage>
</organism>
<evidence type="ECO:0000256" key="5">
    <source>
        <dbReference type="ARBA" id="ARBA00022692"/>
    </source>
</evidence>
<evidence type="ECO:0000256" key="4">
    <source>
        <dbReference type="ARBA" id="ARBA00022670"/>
    </source>
</evidence>
<dbReference type="CDD" id="cd06160">
    <property type="entry name" value="S2P-M50_like_2"/>
    <property type="match status" value="1"/>
</dbReference>
<evidence type="ECO:0000256" key="1">
    <source>
        <dbReference type="ARBA" id="ARBA00001947"/>
    </source>
</evidence>
<feature type="transmembrane region" description="Helical" evidence="11">
    <location>
        <begin position="239"/>
        <end position="256"/>
    </location>
</feature>
<dbReference type="GO" id="GO:0008233">
    <property type="term" value="F:peptidase activity"/>
    <property type="evidence" value="ECO:0007669"/>
    <property type="project" value="UniProtKB-KW"/>
</dbReference>
<evidence type="ECO:0000256" key="10">
    <source>
        <dbReference type="SAM" id="MobiDB-lite"/>
    </source>
</evidence>
<dbReference type="GO" id="GO:0016020">
    <property type="term" value="C:membrane"/>
    <property type="evidence" value="ECO:0007669"/>
    <property type="project" value="UniProtKB-SubCell"/>
</dbReference>
<evidence type="ECO:0000256" key="3">
    <source>
        <dbReference type="ARBA" id="ARBA00007931"/>
    </source>
</evidence>
<feature type="transmembrane region" description="Helical" evidence="11">
    <location>
        <begin position="346"/>
        <end position="364"/>
    </location>
</feature>
<feature type="transmembrane region" description="Helical" evidence="11">
    <location>
        <begin position="117"/>
        <end position="140"/>
    </location>
</feature>
<keyword evidence="8 11" id="KW-1133">Transmembrane helix</keyword>
<name>A1ZV38_MICM2</name>
<feature type="transmembrane region" description="Helical" evidence="11">
    <location>
        <begin position="196"/>
        <end position="218"/>
    </location>
</feature>
<evidence type="ECO:0000256" key="2">
    <source>
        <dbReference type="ARBA" id="ARBA00004141"/>
    </source>
</evidence>
<feature type="transmembrane region" description="Helical" evidence="11">
    <location>
        <begin position="7"/>
        <end position="27"/>
    </location>
</feature>
<keyword evidence="5 11" id="KW-0812">Transmembrane</keyword>
<keyword evidence="6" id="KW-0378">Hydrolase</keyword>
<dbReference type="PANTHER" id="PTHR31412:SF0">
    <property type="entry name" value="ZINC METALLOPROTEASE EGY1, CHLOROPLASTIC-RELATED"/>
    <property type="match status" value="1"/>
</dbReference>
<comment type="subcellular location">
    <subcellularLocation>
        <location evidence="2">Membrane</location>
        <topology evidence="2">Multi-pass membrane protein</topology>
    </subcellularLocation>
</comment>
<feature type="domain" description="Peptidase M50" evidence="12">
    <location>
        <begin position="56"/>
        <end position="249"/>
    </location>
</feature>
<protein>
    <submittedName>
        <fullName evidence="13">Peptidase M50</fullName>
    </submittedName>
</protein>
<evidence type="ECO:0000313" key="14">
    <source>
        <dbReference type="Proteomes" id="UP000004095"/>
    </source>
</evidence>
<feature type="transmembrane region" description="Helical" evidence="11">
    <location>
        <begin position="286"/>
        <end position="307"/>
    </location>
</feature>